<evidence type="ECO:0000256" key="2">
    <source>
        <dbReference type="ARBA" id="ARBA00022553"/>
    </source>
</evidence>
<evidence type="ECO:0000259" key="11">
    <source>
        <dbReference type="PROSITE" id="PS50948"/>
    </source>
</evidence>
<protein>
    <recommendedName>
        <fullName evidence="1">non-specific serine/threonine protein kinase</fullName>
        <ecNumber evidence="1">2.7.11.1</ecNumber>
    </recommendedName>
</protein>
<dbReference type="Gene3D" id="3.50.4.10">
    <property type="entry name" value="Hepatocyte Growth Factor"/>
    <property type="match status" value="1"/>
</dbReference>
<accession>A0A498III0</accession>
<keyword evidence="9" id="KW-0472">Membrane</keyword>
<evidence type="ECO:0000256" key="8">
    <source>
        <dbReference type="PROSITE-ProRule" id="PRU00076"/>
    </source>
</evidence>
<dbReference type="CDD" id="cd01098">
    <property type="entry name" value="PAN_AP_plant"/>
    <property type="match status" value="1"/>
</dbReference>
<keyword evidence="2" id="KW-0597">Phosphoprotein</keyword>
<evidence type="ECO:0000259" key="10">
    <source>
        <dbReference type="PROSITE" id="PS50026"/>
    </source>
</evidence>
<dbReference type="InterPro" id="IPR000858">
    <property type="entry name" value="S_locus_glycoprot_dom"/>
</dbReference>
<dbReference type="Proteomes" id="UP000290289">
    <property type="component" value="Chromosome 11"/>
</dbReference>
<evidence type="ECO:0000256" key="1">
    <source>
        <dbReference type="ARBA" id="ARBA00012513"/>
    </source>
</evidence>
<organism evidence="12 13">
    <name type="scientific">Malus domestica</name>
    <name type="common">Apple</name>
    <name type="synonym">Pyrus malus</name>
    <dbReference type="NCBI Taxonomy" id="3750"/>
    <lineage>
        <taxon>Eukaryota</taxon>
        <taxon>Viridiplantae</taxon>
        <taxon>Streptophyta</taxon>
        <taxon>Embryophyta</taxon>
        <taxon>Tracheophyta</taxon>
        <taxon>Spermatophyta</taxon>
        <taxon>Magnoliopsida</taxon>
        <taxon>eudicotyledons</taxon>
        <taxon>Gunneridae</taxon>
        <taxon>Pentapetalae</taxon>
        <taxon>rosids</taxon>
        <taxon>fabids</taxon>
        <taxon>Rosales</taxon>
        <taxon>Rosaceae</taxon>
        <taxon>Amygdaloideae</taxon>
        <taxon>Maleae</taxon>
        <taxon>Malus</taxon>
    </lineage>
</organism>
<dbReference type="Pfam" id="PF08276">
    <property type="entry name" value="PAN_2"/>
    <property type="match status" value="1"/>
</dbReference>
<keyword evidence="9" id="KW-1133">Transmembrane helix</keyword>
<comment type="caution">
    <text evidence="12">The sequence shown here is derived from an EMBL/GenBank/DDBJ whole genome shotgun (WGS) entry which is preliminary data.</text>
</comment>
<keyword evidence="8" id="KW-0245">EGF-like domain</keyword>
<keyword evidence="5" id="KW-0675">Receptor</keyword>
<dbReference type="PANTHER" id="PTHR32444">
    <property type="entry name" value="BULB-TYPE LECTIN DOMAIN-CONTAINING PROTEIN"/>
    <property type="match status" value="1"/>
</dbReference>
<dbReference type="PROSITE" id="PS50026">
    <property type="entry name" value="EGF_3"/>
    <property type="match status" value="1"/>
</dbReference>
<dbReference type="GO" id="GO:0004674">
    <property type="term" value="F:protein serine/threonine kinase activity"/>
    <property type="evidence" value="ECO:0007669"/>
    <property type="project" value="UniProtKB-EC"/>
</dbReference>
<evidence type="ECO:0000256" key="9">
    <source>
        <dbReference type="SAM" id="Phobius"/>
    </source>
</evidence>
<dbReference type="PROSITE" id="PS50948">
    <property type="entry name" value="PAN"/>
    <property type="match status" value="1"/>
</dbReference>
<dbReference type="SMART" id="SM00473">
    <property type="entry name" value="PAN_AP"/>
    <property type="match status" value="1"/>
</dbReference>
<feature type="transmembrane region" description="Helical" evidence="9">
    <location>
        <begin position="343"/>
        <end position="365"/>
    </location>
</feature>
<evidence type="ECO:0000256" key="6">
    <source>
        <dbReference type="ARBA" id="ARBA00047899"/>
    </source>
</evidence>
<evidence type="ECO:0000313" key="12">
    <source>
        <dbReference type="EMBL" id="RXH83010.1"/>
    </source>
</evidence>
<comment type="catalytic activity">
    <reaction evidence="7">
        <text>L-seryl-[protein] + ATP = O-phospho-L-seryl-[protein] + ADP + H(+)</text>
        <dbReference type="Rhea" id="RHEA:17989"/>
        <dbReference type="Rhea" id="RHEA-COMP:9863"/>
        <dbReference type="Rhea" id="RHEA-COMP:11604"/>
        <dbReference type="ChEBI" id="CHEBI:15378"/>
        <dbReference type="ChEBI" id="CHEBI:29999"/>
        <dbReference type="ChEBI" id="CHEBI:30616"/>
        <dbReference type="ChEBI" id="CHEBI:83421"/>
        <dbReference type="ChEBI" id="CHEBI:456216"/>
        <dbReference type="EC" id="2.7.11.1"/>
    </reaction>
</comment>
<reference evidence="12 13" key="1">
    <citation type="submission" date="2018-10" db="EMBL/GenBank/DDBJ databases">
        <title>A high-quality apple genome assembly.</title>
        <authorList>
            <person name="Hu J."/>
        </authorList>
    </citation>
    <scope>NUCLEOTIDE SEQUENCE [LARGE SCALE GENOMIC DNA]</scope>
    <source>
        <strain evidence="13">cv. HFTH1</strain>
        <tissue evidence="12">Young leaf</tissue>
    </source>
</reference>
<feature type="domain" description="EGF-like" evidence="10">
    <location>
        <begin position="195"/>
        <end position="231"/>
    </location>
</feature>
<dbReference type="InterPro" id="IPR003609">
    <property type="entry name" value="Pan_app"/>
</dbReference>
<keyword evidence="3" id="KW-0732">Signal</keyword>
<evidence type="ECO:0000256" key="7">
    <source>
        <dbReference type="ARBA" id="ARBA00048679"/>
    </source>
</evidence>
<dbReference type="InterPro" id="IPR000742">
    <property type="entry name" value="EGF"/>
</dbReference>
<dbReference type="SUPFAM" id="SSF56112">
    <property type="entry name" value="Protein kinase-like (PK-like)"/>
    <property type="match status" value="1"/>
</dbReference>
<dbReference type="GO" id="GO:0048544">
    <property type="term" value="P:recognition of pollen"/>
    <property type="evidence" value="ECO:0007669"/>
    <property type="project" value="InterPro"/>
</dbReference>
<feature type="domain" description="Apple" evidence="11">
    <location>
        <begin position="250"/>
        <end position="331"/>
    </location>
</feature>
<evidence type="ECO:0000313" key="13">
    <source>
        <dbReference type="Proteomes" id="UP000290289"/>
    </source>
</evidence>
<name>A0A498III0_MALDO</name>
<dbReference type="InterPro" id="IPR011009">
    <property type="entry name" value="Kinase-like_dom_sf"/>
</dbReference>
<comment type="caution">
    <text evidence="8">Lacks conserved residue(s) required for the propagation of feature annotation.</text>
</comment>
<keyword evidence="9" id="KW-0812">Transmembrane</keyword>
<evidence type="ECO:0000256" key="3">
    <source>
        <dbReference type="ARBA" id="ARBA00022729"/>
    </source>
</evidence>
<dbReference type="EC" id="2.7.11.1" evidence="1"/>
<evidence type="ECO:0000256" key="5">
    <source>
        <dbReference type="ARBA" id="ARBA00023170"/>
    </source>
</evidence>
<comment type="catalytic activity">
    <reaction evidence="6">
        <text>L-threonyl-[protein] + ATP = O-phospho-L-threonyl-[protein] + ADP + H(+)</text>
        <dbReference type="Rhea" id="RHEA:46608"/>
        <dbReference type="Rhea" id="RHEA-COMP:11060"/>
        <dbReference type="Rhea" id="RHEA-COMP:11605"/>
        <dbReference type="ChEBI" id="CHEBI:15378"/>
        <dbReference type="ChEBI" id="CHEBI:30013"/>
        <dbReference type="ChEBI" id="CHEBI:30616"/>
        <dbReference type="ChEBI" id="CHEBI:61977"/>
        <dbReference type="ChEBI" id="CHEBI:456216"/>
        <dbReference type="EC" id="2.7.11.1"/>
    </reaction>
</comment>
<keyword evidence="4" id="KW-1015">Disulfide bond</keyword>
<dbReference type="EMBL" id="RDQH01000337">
    <property type="protein sequence ID" value="RXH83010.1"/>
    <property type="molecule type" value="Genomic_DNA"/>
</dbReference>
<gene>
    <name evidence="12" type="ORF">DVH24_003508</name>
</gene>
<dbReference type="Gene3D" id="1.10.510.10">
    <property type="entry name" value="Transferase(Phosphotransferase) domain 1"/>
    <property type="match status" value="1"/>
</dbReference>
<sequence>MTRILDGKFIFSDFGLAITIVGGDQIGVNTNTVVEYVIDVLLHVKFDVFNFIILVLEVISGMKNKGFHHANHSQNLIGHAWKLWNEGRPLELIDTCLASSCTLSKALCGHPENRPNMASVVIMLGSEIAMAHPKHLALPALNFSFVSNEDEVYMIFQMVNESLLGRMIMNQTISFRQQWIWSQAEQNWTLYGSFPRDPCDSYGHCGGNGNCVLGSSPICQCLERFVPASPEKWKLNDFSEGCVRGKPLSCKNDGFAKYHGLKLPDTTHSWTNKNMNLDDCRAKCLSNCSCSAYTNFDVRGGGSGCAIWFGDLVDIKQIPGGDEDIYIKISASELGGKDEKWKIGVIAASAFAVIVGMLFLGYCYILRFRAKKYLKVYKP</sequence>
<dbReference type="FunFam" id="3.50.4.10:FF:000002">
    <property type="entry name" value="G-type lectin S-receptor-like serine/threonine-protein kinase"/>
    <property type="match status" value="1"/>
</dbReference>
<proteinExistence type="predicted"/>
<dbReference type="AlphaFoldDB" id="A0A498III0"/>
<dbReference type="Pfam" id="PF00954">
    <property type="entry name" value="S_locus_glycop"/>
    <property type="match status" value="1"/>
</dbReference>
<evidence type="ECO:0000256" key="4">
    <source>
        <dbReference type="ARBA" id="ARBA00023157"/>
    </source>
</evidence>
<dbReference type="PANTHER" id="PTHR32444:SF234">
    <property type="entry name" value="RECEPTOR-LIKE SERINE_THREONINE-PROTEIN KINASE"/>
    <property type="match status" value="1"/>
</dbReference>
<keyword evidence="13" id="KW-1185">Reference proteome</keyword>